<feature type="chain" id="PRO_5046202143" description="Peptidyl-prolyl cis-trans isomerase" evidence="7">
    <location>
        <begin position="24"/>
        <end position="308"/>
    </location>
</feature>
<comment type="similarity">
    <text evidence="2 6">Belongs to the FKBP-type PPIase family.</text>
</comment>
<evidence type="ECO:0000256" key="1">
    <source>
        <dbReference type="ARBA" id="ARBA00000971"/>
    </source>
</evidence>
<keyword evidence="4 5" id="KW-0413">Isomerase</keyword>
<evidence type="ECO:0000256" key="4">
    <source>
        <dbReference type="ARBA" id="ARBA00023235"/>
    </source>
</evidence>
<evidence type="ECO:0000256" key="3">
    <source>
        <dbReference type="ARBA" id="ARBA00023110"/>
    </source>
</evidence>
<dbReference type="PANTHER" id="PTHR43811">
    <property type="entry name" value="FKBP-TYPE PEPTIDYL-PROLYL CIS-TRANS ISOMERASE FKPA"/>
    <property type="match status" value="1"/>
</dbReference>
<feature type="signal peptide" evidence="7">
    <location>
        <begin position="1"/>
        <end position="23"/>
    </location>
</feature>
<evidence type="ECO:0000313" key="10">
    <source>
        <dbReference type="Proteomes" id="UP001595805"/>
    </source>
</evidence>
<evidence type="ECO:0000256" key="7">
    <source>
        <dbReference type="SAM" id="SignalP"/>
    </source>
</evidence>
<dbReference type="Gene3D" id="3.10.50.40">
    <property type="match status" value="2"/>
</dbReference>
<evidence type="ECO:0000313" key="9">
    <source>
        <dbReference type="EMBL" id="MFC3879920.1"/>
    </source>
</evidence>
<evidence type="ECO:0000259" key="8">
    <source>
        <dbReference type="PROSITE" id="PS50059"/>
    </source>
</evidence>
<dbReference type="InterPro" id="IPR001179">
    <property type="entry name" value="PPIase_FKBP_dom"/>
</dbReference>
<dbReference type="GO" id="GO:0003755">
    <property type="term" value="F:peptidyl-prolyl cis-trans isomerase activity"/>
    <property type="evidence" value="ECO:0007669"/>
    <property type="project" value="UniProtKB-EC"/>
</dbReference>
<dbReference type="Pfam" id="PF00254">
    <property type="entry name" value="FKBP_C"/>
    <property type="match status" value="1"/>
</dbReference>
<dbReference type="PANTHER" id="PTHR43811:SF57">
    <property type="entry name" value="FKBP-TYPE PEPTIDYL-PROLYL CIS-TRANS ISOMERASE FKPA-RELATED"/>
    <property type="match status" value="1"/>
</dbReference>
<protein>
    <recommendedName>
        <fullName evidence="6">Peptidyl-prolyl cis-trans isomerase</fullName>
        <ecNumber evidence="6">5.2.1.8</ecNumber>
    </recommendedName>
</protein>
<dbReference type="InterPro" id="IPR046357">
    <property type="entry name" value="PPIase_dom_sf"/>
</dbReference>
<dbReference type="RefSeq" id="WP_377904801.1">
    <property type="nucleotide sequence ID" value="NZ_JBHRZS010000006.1"/>
</dbReference>
<dbReference type="Proteomes" id="UP001595805">
    <property type="component" value="Unassembled WGS sequence"/>
</dbReference>
<evidence type="ECO:0000256" key="2">
    <source>
        <dbReference type="ARBA" id="ARBA00006577"/>
    </source>
</evidence>
<keyword evidence="10" id="KW-1185">Reference proteome</keyword>
<comment type="caution">
    <text evidence="9">The sequence shown here is derived from an EMBL/GenBank/DDBJ whole genome shotgun (WGS) entry which is preliminary data.</text>
</comment>
<dbReference type="EMBL" id="JBHRZS010000006">
    <property type="protein sequence ID" value="MFC3879920.1"/>
    <property type="molecule type" value="Genomic_DNA"/>
</dbReference>
<dbReference type="EC" id="5.2.1.8" evidence="6"/>
<dbReference type="PROSITE" id="PS50059">
    <property type="entry name" value="FKBP_PPIASE"/>
    <property type="match status" value="1"/>
</dbReference>
<dbReference type="SUPFAM" id="SSF54534">
    <property type="entry name" value="FKBP-like"/>
    <property type="match status" value="2"/>
</dbReference>
<organism evidence="9 10">
    <name type="scientific">Algoriphagus namhaensis</name>
    <dbReference type="NCBI Taxonomy" id="915353"/>
    <lineage>
        <taxon>Bacteria</taxon>
        <taxon>Pseudomonadati</taxon>
        <taxon>Bacteroidota</taxon>
        <taxon>Cytophagia</taxon>
        <taxon>Cytophagales</taxon>
        <taxon>Cyclobacteriaceae</taxon>
        <taxon>Algoriphagus</taxon>
    </lineage>
</organism>
<reference evidence="10" key="1">
    <citation type="journal article" date="2019" name="Int. J. Syst. Evol. Microbiol.">
        <title>The Global Catalogue of Microorganisms (GCM) 10K type strain sequencing project: providing services to taxonomists for standard genome sequencing and annotation.</title>
        <authorList>
            <consortium name="The Broad Institute Genomics Platform"/>
            <consortium name="The Broad Institute Genome Sequencing Center for Infectious Disease"/>
            <person name="Wu L."/>
            <person name="Ma J."/>
        </authorList>
    </citation>
    <scope>NUCLEOTIDE SEQUENCE [LARGE SCALE GENOMIC DNA]</scope>
    <source>
        <strain evidence="10">CCUG 60523</strain>
    </source>
</reference>
<gene>
    <name evidence="9" type="ORF">ACFOSV_07020</name>
</gene>
<evidence type="ECO:0000256" key="5">
    <source>
        <dbReference type="PROSITE-ProRule" id="PRU00277"/>
    </source>
</evidence>
<evidence type="ECO:0000256" key="6">
    <source>
        <dbReference type="RuleBase" id="RU003915"/>
    </source>
</evidence>
<comment type="catalytic activity">
    <reaction evidence="1 5 6">
        <text>[protein]-peptidylproline (omega=180) = [protein]-peptidylproline (omega=0)</text>
        <dbReference type="Rhea" id="RHEA:16237"/>
        <dbReference type="Rhea" id="RHEA-COMP:10747"/>
        <dbReference type="Rhea" id="RHEA-COMP:10748"/>
        <dbReference type="ChEBI" id="CHEBI:83833"/>
        <dbReference type="ChEBI" id="CHEBI:83834"/>
        <dbReference type="EC" id="5.2.1.8"/>
    </reaction>
</comment>
<proteinExistence type="inferred from homology"/>
<keyword evidence="7" id="KW-0732">Signal</keyword>
<sequence>MKNTKSLWAIAALIFGVSTLSSCQRTEVTEQDGIEYRYHSEGSEKPENGMYVMYNLVIQTESDSVIYSTLDQPFPGYLQANDSLPANNGMDEIFLSLRKGDSISFQAPASVIFGNNQPPFLQADELVKVALGAFDVVDQQGIEALFQEAMAAENAKVAERAKELMVEEAAVIEQYAADNGLELQKTENGLYYIIERKGNGEEVTPGTTMYVDYAGYLLDGRLFDTSNPELAQANEVFNPNRDYSPLPVNVGMGQVIPGWDEGLLLLTKGAKAKFLIPSPLGYGENGAGGLIGPNSILVFDVEVMDVQK</sequence>
<dbReference type="PROSITE" id="PS51257">
    <property type="entry name" value="PROKAR_LIPOPROTEIN"/>
    <property type="match status" value="1"/>
</dbReference>
<keyword evidence="3 5" id="KW-0697">Rotamase</keyword>
<name>A0ABV8AQF4_9BACT</name>
<accession>A0ABV8AQF4</accession>
<feature type="domain" description="PPIase FKBP-type" evidence="8">
    <location>
        <begin position="206"/>
        <end position="307"/>
    </location>
</feature>